<feature type="compositionally biased region" description="Polar residues" evidence="1">
    <location>
        <begin position="611"/>
        <end position="625"/>
    </location>
</feature>
<dbReference type="SMART" id="SM00338">
    <property type="entry name" value="BRLZ"/>
    <property type="match status" value="1"/>
</dbReference>
<comment type="caution">
    <text evidence="3">The sequence shown here is derived from an EMBL/GenBank/DDBJ whole genome shotgun (WGS) entry which is preliminary data.</text>
</comment>
<dbReference type="Pfam" id="PF07716">
    <property type="entry name" value="bZIP_2"/>
    <property type="match status" value="1"/>
</dbReference>
<keyword evidence="4" id="KW-1185">Reference proteome</keyword>
<feature type="compositionally biased region" description="Basic and acidic residues" evidence="1">
    <location>
        <begin position="522"/>
        <end position="543"/>
    </location>
</feature>
<evidence type="ECO:0000259" key="2">
    <source>
        <dbReference type="PROSITE" id="PS50217"/>
    </source>
</evidence>
<dbReference type="Proteomes" id="UP000271974">
    <property type="component" value="Unassembled WGS sequence"/>
</dbReference>
<dbReference type="Gene3D" id="1.20.5.170">
    <property type="match status" value="1"/>
</dbReference>
<accession>A0A3S0ZI12</accession>
<dbReference type="SUPFAM" id="SSF57959">
    <property type="entry name" value="Leucine zipper domain"/>
    <property type="match status" value="1"/>
</dbReference>
<dbReference type="OrthoDB" id="10686951at2759"/>
<feature type="region of interest" description="Disordered" evidence="1">
    <location>
        <begin position="477"/>
        <end position="497"/>
    </location>
</feature>
<gene>
    <name evidence="3" type="ORF">EGW08_012875</name>
</gene>
<feature type="region of interest" description="Disordered" evidence="1">
    <location>
        <begin position="603"/>
        <end position="639"/>
    </location>
</feature>
<name>A0A3S0ZI12_ELYCH</name>
<organism evidence="3 4">
    <name type="scientific">Elysia chlorotica</name>
    <name type="common">Eastern emerald elysia</name>
    <name type="synonym">Sea slug</name>
    <dbReference type="NCBI Taxonomy" id="188477"/>
    <lineage>
        <taxon>Eukaryota</taxon>
        <taxon>Metazoa</taxon>
        <taxon>Spiralia</taxon>
        <taxon>Lophotrochozoa</taxon>
        <taxon>Mollusca</taxon>
        <taxon>Gastropoda</taxon>
        <taxon>Heterobranchia</taxon>
        <taxon>Euthyneura</taxon>
        <taxon>Panpulmonata</taxon>
        <taxon>Sacoglossa</taxon>
        <taxon>Placobranchoidea</taxon>
        <taxon>Plakobranchidae</taxon>
        <taxon>Elysia</taxon>
    </lineage>
</organism>
<dbReference type="EMBL" id="RQTK01000456">
    <property type="protein sequence ID" value="RUS79354.1"/>
    <property type="molecule type" value="Genomic_DNA"/>
</dbReference>
<evidence type="ECO:0000313" key="3">
    <source>
        <dbReference type="EMBL" id="RUS79354.1"/>
    </source>
</evidence>
<feature type="compositionally biased region" description="Basic residues" evidence="1">
    <location>
        <begin position="544"/>
        <end position="561"/>
    </location>
</feature>
<dbReference type="GO" id="GO:0003700">
    <property type="term" value="F:DNA-binding transcription factor activity"/>
    <property type="evidence" value="ECO:0007669"/>
    <property type="project" value="InterPro"/>
</dbReference>
<dbReference type="InterPro" id="IPR046347">
    <property type="entry name" value="bZIP_sf"/>
</dbReference>
<sequence>MDTLEEICDLAERNREEDLKGRQDLMAFPDYADRQDVQTSEPAMAQSSIEFLNSVSSYSESYSYQMSVEQSEPDSFMYLSSDFEEPMSHGTLDCAGHDAPYGQETSFAVEEKGESWQDQSDESYANCGADDSMSCWAVPNQPTQPFEFDKGVCTTLKLKEDIKDRPMVIPRQSATEWDAAAGVETPGSRERDAQILQQPSTSCAQSSYTYGDRNLKSVRHNTIESFIEDVSLEETIDQIVNTGERAAWVFDELPRELQDAANGIVEMHKVYRQPFVDYLNSDVMNLSALDPMETYPNSAILTSKASKPTSPDLAILSGRSTSPARNATECGLPTEGLSMENLLSSLSGTSYDQTAIHTLHEENRAVHDMEIVDGAPQIGNSHEGMAITTVSNTHSNHETTDNQGGSTHDNLMTGVDFEVRERQPVRNVYGGVGASGTSWSLTHAGDEVSVPSWGNSWNQPRTVGELEAKQARAWPGEQPFSVGASGGSNLASAPANRASLRPLRNKLLAKRQYQQGDYSVECQDRKGEQRPAELTAEERDARDRRRLLNKQSARRSRKRRLNQQQDTEQELKRQEDLNASLRSEVQRIQQQIQKYKSVLQAMNIPFPDTGSPPTQSQGTLHSSPSMRGGQASLRQHPTV</sequence>
<dbReference type="InterPro" id="IPR004827">
    <property type="entry name" value="bZIP"/>
</dbReference>
<feature type="domain" description="BZIP" evidence="2">
    <location>
        <begin position="539"/>
        <end position="602"/>
    </location>
</feature>
<reference evidence="3 4" key="1">
    <citation type="submission" date="2019-01" db="EMBL/GenBank/DDBJ databases">
        <title>A draft genome assembly of the solar-powered sea slug Elysia chlorotica.</title>
        <authorList>
            <person name="Cai H."/>
            <person name="Li Q."/>
            <person name="Fang X."/>
            <person name="Li J."/>
            <person name="Curtis N.E."/>
            <person name="Altenburger A."/>
            <person name="Shibata T."/>
            <person name="Feng M."/>
            <person name="Maeda T."/>
            <person name="Schwartz J.A."/>
            <person name="Shigenobu S."/>
            <person name="Lundholm N."/>
            <person name="Nishiyama T."/>
            <person name="Yang H."/>
            <person name="Hasebe M."/>
            <person name="Li S."/>
            <person name="Pierce S.K."/>
            <person name="Wang J."/>
        </authorList>
    </citation>
    <scope>NUCLEOTIDE SEQUENCE [LARGE SCALE GENOMIC DNA]</scope>
    <source>
        <strain evidence="3">EC2010</strain>
        <tissue evidence="3">Whole organism of an adult</tissue>
    </source>
</reference>
<dbReference type="PROSITE" id="PS50217">
    <property type="entry name" value="BZIP"/>
    <property type="match status" value="1"/>
</dbReference>
<feature type="region of interest" description="Disordered" evidence="1">
    <location>
        <begin position="516"/>
        <end position="573"/>
    </location>
</feature>
<dbReference type="AlphaFoldDB" id="A0A3S0ZI12"/>
<proteinExistence type="predicted"/>
<evidence type="ECO:0000256" key="1">
    <source>
        <dbReference type="SAM" id="MobiDB-lite"/>
    </source>
</evidence>
<dbReference type="CDD" id="cd14686">
    <property type="entry name" value="bZIP"/>
    <property type="match status" value="1"/>
</dbReference>
<evidence type="ECO:0000313" key="4">
    <source>
        <dbReference type="Proteomes" id="UP000271974"/>
    </source>
</evidence>
<protein>
    <recommendedName>
        <fullName evidence="2">BZIP domain-containing protein</fullName>
    </recommendedName>
</protein>